<comment type="similarity">
    <text evidence="1">Belongs to the HIBADH-related family. NP60 subfamily.</text>
</comment>
<proteinExistence type="inferred from homology"/>
<evidence type="ECO:0000259" key="2">
    <source>
        <dbReference type="Pfam" id="PF14833"/>
    </source>
</evidence>
<dbReference type="InterPro" id="IPR013328">
    <property type="entry name" value="6PGD_dom2"/>
</dbReference>
<name>A0A4S4F437_CAMSN</name>
<evidence type="ECO:0000256" key="1">
    <source>
        <dbReference type="ARBA" id="ARBA00007598"/>
    </source>
</evidence>
<comment type="caution">
    <text evidence="3">The sequence shown here is derived from an EMBL/GenBank/DDBJ whole genome shotgun (WGS) entry which is preliminary data.</text>
</comment>
<gene>
    <name evidence="3" type="ORF">TEA_021918</name>
</gene>
<evidence type="ECO:0000313" key="4">
    <source>
        <dbReference type="Proteomes" id="UP000306102"/>
    </source>
</evidence>
<dbReference type="STRING" id="542762.A0A4S4F437"/>
<dbReference type="PANTHER" id="PTHR43580:SF9">
    <property type="entry name" value="GLYOXYLATE_SUCCINIC SEMIALDEHYDE REDUCTASE 1"/>
    <property type="match status" value="1"/>
</dbReference>
<dbReference type="Proteomes" id="UP000306102">
    <property type="component" value="Unassembled WGS sequence"/>
</dbReference>
<dbReference type="Pfam" id="PF14833">
    <property type="entry name" value="NAD_binding_11"/>
    <property type="match status" value="1"/>
</dbReference>
<feature type="domain" description="3-hydroxyisobutyrate dehydrogenase-like NAD-binding" evidence="2">
    <location>
        <begin position="62"/>
        <end position="152"/>
    </location>
</feature>
<dbReference type="SUPFAM" id="SSF48179">
    <property type="entry name" value="6-phosphogluconate dehydrogenase C-terminal domain-like"/>
    <property type="match status" value="1"/>
</dbReference>
<sequence length="183" mass="19512">MERVVTGRCARPALLDFASYAMIVVAASARPNPTLSLSPRQGSNISGETRPPTIFALLRMKLAGNMMNAFSEGLILADKSGLNPETLLDMLDLGAIANPMFKMKGSTMNQKSYFPAFPLKHQQKDMRLALALGDQNAISMPVAAVANEMYGALWSYLVCVFLGIPVPMIGASGFATAADAIAI</sequence>
<protein>
    <recommendedName>
        <fullName evidence="2">3-hydroxyisobutyrate dehydrogenase-like NAD-binding domain-containing protein</fullName>
    </recommendedName>
</protein>
<keyword evidence="4" id="KW-1185">Reference proteome</keyword>
<dbReference type="GO" id="GO:0005829">
    <property type="term" value="C:cytosol"/>
    <property type="evidence" value="ECO:0007669"/>
    <property type="project" value="TreeGrafter"/>
</dbReference>
<dbReference type="InterPro" id="IPR029154">
    <property type="entry name" value="HIBADH-like_NADP-bd"/>
</dbReference>
<accession>A0A4S4F437</accession>
<evidence type="ECO:0000313" key="3">
    <source>
        <dbReference type="EMBL" id="THG23665.1"/>
    </source>
</evidence>
<dbReference type="GO" id="GO:0051287">
    <property type="term" value="F:NAD binding"/>
    <property type="evidence" value="ECO:0007669"/>
    <property type="project" value="InterPro"/>
</dbReference>
<dbReference type="EMBL" id="SDRB02000217">
    <property type="protein sequence ID" value="THG23665.1"/>
    <property type="molecule type" value="Genomic_DNA"/>
</dbReference>
<dbReference type="InterPro" id="IPR008927">
    <property type="entry name" value="6-PGluconate_DH-like_C_sf"/>
</dbReference>
<reference evidence="3 4" key="1">
    <citation type="journal article" date="2018" name="Proc. Natl. Acad. Sci. U.S.A.">
        <title>Draft genome sequence of Camellia sinensis var. sinensis provides insights into the evolution of the tea genome and tea quality.</title>
        <authorList>
            <person name="Wei C."/>
            <person name="Yang H."/>
            <person name="Wang S."/>
            <person name="Zhao J."/>
            <person name="Liu C."/>
            <person name="Gao L."/>
            <person name="Xia E."/>
            <person name="Lu Y."/>
            <person name="Tai Y."/>
            <person name="She G."/>
            <person name="Sun J."/>
            <person name="Cao H."/>
            <person name="Tong W."/>
            <person name="Gao Q."/>
            <person name="Li Y."/>
            <person name="Deng W."/>
            <person name="Jiang X."/>
            <person name="Wang W."/>
            <person name="Chen Q."/>
            <person name="Zhang S."/>
            <person name="Li H."/>
            <person name="Wu J."/>
            <person name="Wang P."/>
            <person name="Li P."/>
            <person name="Shi C."/>
            <person name="Zheng F."/>
            <person name="Jian J."/>
            <person name="Huang B."/>
            <person name="Shan D."/>
            <person name="Shi M."/>
            <person name="Fang C."/>
            <person name="Yue Y."/>
            <person name="Li F."/>
            <person name="Li D."/>
            <person name="Wei S."/>
            <person name="Han B."/>
            <person name="Jiang C."/>
            <person name="Yin Y."/>
            <person name="Xia T."/>
            <person name="Zhang Z."/>
            <person name="Bennetzen J.L."/>
            <person name="Zhao S."/>
            <person name="Wan X."/>
        </authorList>
    </citation>
    <scope>NUCLEOTIDE SEQUENCE [LARGE SCALE GENOMIC DNA]</scope>
    <source>
        <strain evidence="4">cv. Shuchazao</strain>
        <tissue evidence="3">Leaf</tissue>
    </source>
</reference>
<dbReference type="PANTHER" id="PTHR43580">
    <property type="entry name" value="OXIDOREDUCTASE GLYR1-RELATED"/>
    <property type="match status" value="1"/>
</dbReference>
<dbReference type="InterPro" id="IPR051265">
    <property type="entry name" value="HIBADH-related_NP60_sf"/>
</dbReference>
<dbReference type="AlphaFoldDB" id="A0A4S4F437"/>
<dbReference type="Gene3D" id="1.10.1040.10">
    <property type="entry name" value="N-(1-d-carboxylethyl)-l-norvaline Dehydrogenase, domain 2"/>
    <property type="match status" value="1"/>
</dbReference>
<organism evidence="3 4">
    <name type="scientific">Camellia sinensis var. sinensis</name>
    <name type="common">China tea</name>
    <dbReference type="NCBI Taxonomy" id="542762"/>
    <lineage>
        <taxon>Eukaryota</taxon>
        <taxon>Viridiplantae</taxon>
        <taxon>Streptophyta</taxon>
        <taxon>Embryophyta</taxon>
        <taxon>Tracheophyta</taxon>
        <taxon>Spermatophyta</taxon>
        <taxon>Magnoliopsida</taxon>
        <taxon>eudicotyledons</taxon>
        <taxon>Gunneridae</taxon>
        <taxon>Pentapetalae</taxon>
        <taxon>asterids</taxon>
        <taxon>Ericales</taxon>
        <taxon>Theaceae</taxon>
        <taxon>Camellia</taxon>
    </lineage>
</organism>